<evidence type="ECO:0000256" key="1">
    <source>
        <dbReference type="ARBA" id="ARBA00022898"/>
    </source>
</evidence>
<name>A0A975T286_9ACTN</name>
<dbReference type="GO" id="GO:0030170">
    <property type="term" value="F:pyridoxal phosphate binding"/>
    <property type="evidence" value="ECO:0007669"/>
    <property type="project" value="TreeGrafter"/>
</dbReference>
<dbReference type="RefSeq" id="WP_216941389.1">
    <property type="nucleotide sequence ID" value="NZ_CP077062.1"/>
</dbReference>
<dbReference type="KEGG" id="nps:KRR39_07265"/>
<accession>A0A975T286</accession>
<dbReference type="Proteomes" id="UP000683575">
    <property type="component" value="Chromosome"/>
</dbReference>
<gene>
    <name evidence="3" type="ORF">KRR39_07265</name>
</gene>
<keyword evidence="3" id="KW-0032">Aminotransferase</keyword>
<keyword evidence="1 2" id="KW-0663">Pyridoxal phosphate</keyword>
<dbReference type="EMBL" id="CP077062">
    <property type="protein sequence ID" value="QWZ09543.1"/>
    <property type="molecule type" value="Genomic_DNA"/>
</dbReference>
<keyword evidence="4" id="KW-1185">Reference proteome</keyword>
<organism evidence="3 4">
    <name type="scientific">Nocardioides panacis</name>
    <dbReference type="NCBI Taxonomy" id="2849501"/>
    <lineage>
        <taxon>Bacteria</taxon>
        <taxon>Bacillati</taxon>
        <taxon>Actinomycetota</taxon>
        <taxon>Actinomycetes</taxon>
        <taxon>Propionibacteriales</taxon>
        <taxon>Nocardioidaceae</taxon>
        <taxon>Nocardioides</taxon>
    </lineage>
</organism>
<dbReference type="InterPro" id="IPR000653">
    <property type="entry name" value="DegT/StrS_aminotransferase"/>
</dbReference>
<dbReference type="AlphaFoldDB" id="A0A975T286"/>
<dbReference type="PIRSF" id="PIRSF000390">
    <property type="entry name" value="PLP_StrS"/>
    <property type="match status" value="1"/>
</dbReference>
<dbReference type="GO" id="GO:0000271">
    <property type="term" value="P:polysaccharide biosynthetic process"/>
    <property type="evidence" value="ECO:0007669"/>
    <property type="project" value="TreeGrafter"/>
</dbReference>
<reference evidence="3" key="1">
    <citation type="submission" date="2021-06" db="EMBL/GenBank/DDBJ databases">
        <title>Complete genome sequence of Nocardioides sp. G188.</title>
        <authorList>
            <person name="Im W.-T."/>
        </authorList>
    </citation>
    <scope>NUCLEOTIDE SEQUENCE</scope>
    <source>
        <strain evidence="3">G188</strain>
    </source>
</reference>
<proteinExistence type="inferred from homology"/>
<sequence length="381" mass="41018">MHQEAMDTDRSSIPFLDLSATTDEVRPEVMTRWAELLDSNAFIGGDAVARFEHQWAAYCGTSHAVGVANGTDALHLTLRALGIGPGDEVLVPANTFVATVEGVVLAGASPRFVDVDPDTLLVTPEIIEEAVTANTRAVVVVHLYGQMPDMERIMSTARRLQLHVVEDAAQAHGATWGTGRAGSFGDAGCFSFYPGKNLGAFGDAGAVVTGDPVLAERLSSLRDHGRSRSGHHEHTCLGSNSRLDALQAVVLSAKLGRLDSWNRARRALAGLYRELLDEDVVTMVQERPGATGVHHLAVARVAQRERVREQLATVGVTTGIHYPTPCHLVPPFRRFGHARLPVVERAAGQILSLPMYPHMSIEKVERVATASNRIASGVSNR</sequence>
<dbReference type="PANTHER" id="PTHR30244:SF36">
    <property type="entry name" value="3-OXO-GLUCOSE-6-PHOSPHATE:GLUTAMATE AMINOTRANSFERASE"/>
    <property type="match status" value="1"/>
</dbReference>
<evidence type="ECO:0000256" key="2">
    <source>
        <dbReference type="RuleBase" id="RU004508"/>
    </source>
</evidence>
<dbReference type="Pfam" id="PF01041">
    <property type="entry name" value="DegT_DnrJ_EryC1"/>
    <property type="match status" value="1"/>
</dbReference>
<dbReference type="CDD" id="cd00616">
    <property type="entry name" value="AHBA_syn"/>
    <property type="match status" value="1"/>
</dbReference>
<protein>
    <submittedName>
        <fullName evidence="3">DegT/DnrJ/EryC1/StrS family aminotransferase</fullName>
    </submittedName>
</protein>
<dbReference type="GO" id="GO:0008483">
    <property type="term" value="F:transaminase activity"/>
    <property type="evidence" value="ECO:0007669"/>
    <property type="project" value="UniProtKB-KW"/>
</dbReference>
<dbReference type="PANTHER" id="PTHR30244">
    <property type="entry name" value="TRANSAMINASE"/>
    <property type="match status" value="1"/>
</dbReference>
<keyword evidence="3" id="KW-0808">Transferase</keyword>
<comment type="similarity">
    <text evidence="2">Belongs to the DegT/DnrJ/EryC1 family.</text>
</comment>
<evidence type="ECO:0000313" key="4">
    <source>
        <dbReference type="Proteomes" id="UP000683575"/>
    </source>
</evidence>
<evidence type="ECO:0000313" key="3">
    <source>
        <dbReference type="EMBL" id="QWZ09543.1"/>
    </source>
</evidence>